<name>A0ABU1IDP1_9BURK</name>
<feature type="coiled-coil region" evidence="1">
    <location>
        <begin position="86"/>
        <end position="132"/>
    </location>
</feature>
<dbReference type="EMBL" id="JAVIZX010000001">
    <property type="protein sequence ID" value="MDR6215307.1"/>
    <property type="molecule type" value="Genomic_DNA"/>
</dbReference>
<organism evidence="3 4">
    <name type="scientific">Paracidovorax wautersii</name>
    <dbReference type="NCBI Taxonomy" id="1177982"/>
    <lineage>
        <taxon>Bacteria</taxon>
        <taxon>Pseudomonadati</taxon>
        <taxon>Pseudomonadota</taxon>
        <taxon>Betaproteobacteria</taxon>
        <taxon>Burkholderiales</taxon>
        <taxon>Comamonadaceae</taxon>
        <taxon>Paracidovorax</taxon>
    </lineage>
</organism>
<evidence type="ECO:0000256" key="1">
    <source>
        <dbReference type="SAM" id="Coils"/>
    </source>
</evidence>
<feature type="chain" id="PRO_5045881841" description="DUF1090 domain-containing protein" evidence="2">
    <location>
        <begin position="24"/>
        <end position="133"/>
    </location>
</feature>
<gene>
    <name evidence="3" type="ORF">QE399_002996</name>
</gene>
<accession>A0ABU1IDP1</accession>
<dbReference type="RefSeq" id="WP_309829819.1">
    <property type="nucleotide sequence ID" value="NZ_JAVIZX010000001.1"/>
</dbReference>
<evidence type="ECO:0008006" key="5">
    <source>
        <dbReference type="Google" id="ProtNLM"/>
    </source>
</evidence>
<evidence type="ECO:0000256" key="2">
    <source>
        <dbReference type="SAM" id="SignalP"/>
    </source>
</evidence>
<comment type="caution">
    <text evidence="3">The sequence shown here is derived from an EMBL/GenBank/DDBJ whole genome shotgun (WGS) entry which is preliminary data.</text>
</comment>
<protein>
    <recommendedName>
        <fullName evidence="5">DUF1090 domain-containing protein</fullName>
    </recommendedName>
</protein>
<proteinExistence type="predicted"/>
<reference evidence="3 4" key="1">
    <citation type="submission" date="2023-08" db="EMBL/GenBank/DDBJ databases">
        <title>Functional and genomic diversity of the sorghum phyllosphere microbiome.</title>
        <authorList>
            <person name="Shade A."/>
        </authorList>
    </citation>
    <scope>NUCLEOTIDE SEQUENCE [LARGE SCALE GENOMIC DNA]</scope>
    <source>
        <strain evidence="3 4">SORGH_AS_0335</strain>
    </source>
</reference>
<dbReference type="InterPro" id="IPR009468">
    <property type="entry name" value="DUF1090"/>
</dbReference>
<keyword evidence="4" id="KW-1185">Reference proteome</keyword>
<dbReference type="Proteomes" id="UP001267710">
    <property type="component" value="Unassembled WGS sequence"/>
</dbReference>
<keyword evidence="2" id="KW-0732">Signal</keyword>
<evidence type="ECO:0000313" key="4">
    <source>
        <dbReference type="Proteomes" id="UP001267710"/>
    </source>
</evidence>
<sequence>MKHTATPLITRLLIATAATLAFAGTAAAQPADPDDCQQKRAGVTAEVEQARAAGQDDKVRTLERTLAEFEVSCTEPGEKVKRERRISQAEKDVTRRRLALEDAQRDGKADTIAKRQAELKKAQDALAAAKKSK</sequence>
<feature type="signal peptide" evidence="2">
    <location>
        <begin position="1"/>
        <end position="23"/>
    </location>
</feature>
<dbReference type="Pfam" id="PF06476">
    <property type="entry name" value="DUF1090"/>
    <property type="match status" value="1"/>
</dbReference>
<keyword evidence="1" id="KW-0175">Coiled coil</keyword>
<evidence type="ECO:0000313" key="3">
    <source>
        <dbReference type="EMBL" id="MDR6215307.1"/>
    </source>
</evidence>